<dbReference type="PANTHER" id="PTHR11785">
    <property type="entry name" value="AMINO ACID TRANSPORTER"/>
    <property type="match status" value="1"/>
</dbReference>
<proteinExistence type="predicted"/>
<comment type="caution">
    <text evidence="6">The sequence shown here is derived from an EMBL/GenBank/DDBJ whole genome shotgun (WGS) entry which is preliminary data.</text>
</comment>
<evidence type="ECO:0000313" key="7">
    <source>
        <dbReference type="Proteomes" id="UP000031036"/>
    </source>
</evidence>
<comment type="subcellular location">
    <subcellularLocation>
        <location evidence="1">Membrane</location>
        <topology evidence="1">Multi-pass membrane protein</topology>
    </subcellularLocation>
</comment>
<dbReference type="OMA" id="PFWPSCE"/>
<dbReference type="Gene3D" id="1.20.1740.10">
    <property type="entry name" value="Amino acid/polyamine transporter I"/>
    <property type="match status" value="1"/>
</dbReference>
<keyword evidence="4 5" id="KW-0472">Membrane</keyword>
<feature type="transmembrane region" description="Helical" evidence="5">
    <location>
        <begin position="449"/>
        <end position="469"/>
    </location>
</feature>
<reference evidence="6 7" key="1">
    <citation type="submission" date="2014-11" db="EMBL/GenBank/DDBJ databases">
        <title>Genetic blueprint of the zoonotic pathogen Toxocara canis.</title>
        <authorList>
            <person name="Zhu X.-Q."/>
            <person name="Korhonen P.K."/>
            <person name="Cai H."/>
            <person name="Young N.D."/>
            <person name="Nejsum P."/>
            <person name="von Samson-Himmelstjerna G."/>
            <person name="Boag P.R."/>
            <person name="Tan P."/>
            <person name="Li Q."/>
            <person name="Min J."/>
            <person name="Yang Y."/>
            <person name="Wang X."/>
            <person name="Fang X."/>
            <person name="Hall R.S."/>
            <person name="Hofmann A."/>
            <person name="Sternberg P.W."/>
            <person name="Jex A.R."/>
            <person name="Gasser R.B."/>
        </authorList>
    </citation>
    <scope>NUCLEOTIDE SEQUENCE [LARGE SCALE GENOMIC DNA]</scope>
    <source>
        <strain evidence="6">PN_DK_2014</strain>
    </source>
</reference>
<dbReference type="GO" id="GO:0015179">
    <property type="term" value="F:L-amino acid transmembrane transporter activity"/>
    <property type="evidence" value="ECO:0007669"/>
    <property type="project" value="TreeGrafter"/>
</dbReference>
<dbReference type="STRING" id="6265.A0A0B2US87"/>
<feature type="transmembrane region" description="Helical" evidence="5">
    <location>
        <begin position="422"/>
        <end position="443"/>
    </location>
</feature>
<dbReference type="Proteomes" id="UP000031036">
    <property type="component" value="Unassembled WGS sequence"/>
</dbReference>
<evidence type="ECO:0000256" key="4">
    <source>
        <dbReference type="ARBA" id="ARBA00023136"/>
    </source>
</evidence>
<dbReference type="InterPro" id="IPR050598">
    <property type="entry name" value="AminoAcid_Transporter"/>
</dbReference>
<dbReference type="PIRSF" id="PIRSF006060">
    <property type="entry name" value="AA_transporter"/>
    <property type="match status" value="1"/>
</dbReference>
<dbReference type="Pfam" id="PF13520">
    <property type="entry name" value="AA_permease_2"/>
    <property type="match status" value="1"/>
</dbReference>
<dbReference type="GO" id="GO:0016020">
    <property type="term" value="C:membrane"/>
    <property type="evidence" value="ECO:0007669"/>
    <property type="project" value="UniProtKB-SubCell"/>
</dbReference>
<feature type="transmembrane region" description="Helical" evidence="5">
    <location>
        <begin position="232"/>
        <end position="251"/>
    </location>
</feature>
<evidence type="ECO:0000256" key="3">
    <source>
        <dbReference type="ARBA" id="ARBA00022989"/>
    </source>
</evidence>
<feature type="transmembrane region" description="Helical" evidence="5">
    <location>
        <begin position="118"/>
        <end position="141"/>
    </location>
</feature>
<evidence type="ECO:0000256" key="1">
    <source>
        <dbReference type="ARBA" id="ARBA00004141"/>
    </source>
</evidence>
<keyword evidence="3 5" id="KW-1133">Transmembrane helix</keyword>
<feature type="transmembrane region" description="Helical" evidence="5">
    <location>
        <begin position="387"/>
        <end position="410"/>
    </location>
</feature>
<evidence type="ECO:0000313" key="6">
    <source>
        <dbReference type="EMBL" id="KHN71745.1"/>
    </source>
</evidence>
<dbReference type="InterPro" id="IPR002293">
    <property type="entry name" value="AA/rel_permease1"/>
</dbReference>
<evidence type="ECO:0000256" key="2">
    <source>
        <dbReference type="ARBA" id="ARBA00022692"/>
    </source>
</evidence>
<dbReference type="AlphaFoldDB" id="A0A0B2US87"/>
<evidence type="ECO:0000256" key="5">
    <source>
        <dbReference type="SAM" id="Phobius"/>
    </source>
</evidence>
<keyword evidence="7" id="KW-1185">Reference proteome</keyword>
<name>A0A0B2US87_TOXCA</name>
<feature type="transmembrane region" description="Helical" evidence="5">
    <location>
        <begin position="271"/>
        <end position="290"/>
    </location>
</feature>
<dbReference type="OrthoDB" id="3257095at2759"/>
<feature type="transmembrane region" description="Helical" evidence="5">
    <location>
        <begin position="193"/>
        <end position="212"/>
    </location>
</feature>
<sequence length="501" mass="54403">MECQSLQIERASTMMAEAEPLKQNGVQNSAAIGEIKLKKSISLFNGCAIIVGVIVGSGIFVSPKGVLIESGSIGVSLIVWLVSGGFSMLGALCYAEFGTSIPKSGGDYAYINEAFGPLPAFLFLWVALVIINPTSNAIVALTFAQYTLKPLFPDCEVPDGAVRLLAACIILLLTFVNCYSVKWSTRTQDIFTVAKVLALCSIIIAGIVWLAMGNTEYFQMPELFAGTNLDPGHLALAFYSGVFSFSGWNYLNFVTEELKDPYKNLPRAIYISLPTVTVIYMLVNIAYFAVLSADEVIESSAVAVTFAKTLMGPFAILMPLLVAASCVGGLNGVLFAASRMFFVGARNGQLPELLAMINVPYVTPMPSVIILGALSVAMLVSSDVYTLINYLSFTEAGVVACVVAGLIKLRFTRPDLHRPIKLNLIIPITFFAMCVFLLVFPFFTQPGELFIGLGIISTGIPFYLIFVAWKNKPQFILRPWIATTHFVQKLLYCVPESEHQA</sequence>
<accession>A0A0B2US87</accession>
<gene>
    <name evidence="6" type="primary">SLC7A6</name>
    <name evidence="6" type="ORF">Tcan_06288</name>
</gene>
<keyword evidence="2 5" id="KW-0812">Transmembrane</keyword>
<feature type="transmembrane region" description="Helical" evidence="5">
    <location>
        <begin position="73"/>
        <end position="97"/>
    </location>
</feature>
<organism evidence="6 7">
    <name type="scientific">Toxocara canis</name>
    <name type="common">Canine roundworm</name>
    <dbReference type="NCBI Taxonomy" id="6265"/>
    <lineage>
        <taxon>Eukaryota</taxon>
        <taxon>Metazoa</taxon>
        <taxon>Ecdysozoa</taxon>
        <taxon>Nematoda</taxon>
        <taxon>Chromadorea</taxon>
        <taxon>Rhabditida</taxon>
        <taxon>Spirurina</taxon>
        <taxon>Ascaridomorpha</taxon>
        <taxon>Ascaridoidea</taxon>
        <taxon>Toxocaridae</taxon>
        <taxon>Toxocara</taxon>
    </lineage>
</organism>
<feature type="transmembrane region" description="Helical" evidence="5">
    <location>
        <begin position="161"/>
        <end position="181"/>
    </location>
</feature>
<feature type="transmembrane region" description="Helical" evidence="5">
    <location>
        <begin position="310"/>
        <end position="337"/>
    </location>
</feature>
<dbReference type="EMBL" id="JPKZ01020809">
    <property type="protein sequence ID" value="KHN71745.1"/>
    <property type="molecule type" value="Genomic_DNA"/>
</dbReference>
<dbReference type="FunFam" id="1.20.1740.10:FF:000073">
    <property type="entry name" value="Y+L amino acid transporter"/>
    <property type="match status" value="1"/>
</dbReference>
<feature type="transmembrane region" description="Helical" evidence="5">
    <location>
        <begin position="43"/>
        <end position="61"/>
    </location>
</feature>
<feature type="transmembrane region" description="Helical" evidence="5">
    <location>
        <begin position="358"/>
        <end position="381"/>
    </location>
</feature>
<protein>
    <submittedName>
        <fullName evidence="6">Y+L amino acid transporter 2</fullName>
    </submittedName>
</protein>
<dbReference type="PANTHER" id="PTHR11785:SF528">
    <property type="entry name" value="AMINO ACID TRANSPORTER PROTEIN JHI-21"/>
    <property type="match status" value="1"/>
</dbReference>